<comment type="caution">
    <text evidence="23">The sequence shown here is derived from an EMBL/GenBank/DDBJ whole genome shotgun (WGS) entry which is preliminary data.</text>
</comment>
<comment type="catalytic activity">
    <reaction evidence="16">
        <text>lipoxin A4 + NAD(+) = 15-oxo-(5S,6R)-dihydroxy-(7E,9E,11Z,13E)-eicosatetraenoate + NADH + H(+)</text>
        <dbReference type="Rhea" id="RHEA:41572"/>
        <dbReference type="ChEBI" id="CHEBI:15378"/>
        <dbReference type="ChEBI" id="CHEBI:57540"/>
        <dbReference type="ChEBI" id="CHEBI:57945"/>
        <dbReference type="ChEBI" id="CHEBI:67026"/>
        <dbReference type="ChEBI" id="CHEBI:78311"/>
    </reaction>
    <physiologicalReaction direction="left-to-right" evidence="16">
        <dbReference type="Rhea" id="RHEA:41573"/>
    </physiologicalReaction>
</comment>
<comment type="catalytic activity">
    <reaction evidence="11">
        <text>14-hydroxy-(4Z,7Z,10Z,12E,16Z,19Z)-docosahexaenoate + NAD(+) = 14-oxo-(4Z,7Z,10Z,12E,16Z,19Z)-docosahexaenoate + NADH + H(+)</text>
        <dbReference type="Rhea" id="RHEA:48952"/>
        <dbReference type="ChEBI" id="CHEBI:15378"/>
        <dbReference type="ChEBI" id="CHEBI:57540"/>
        <dbReference type="ChEBI" id="CHEBI:57945"/>
        <dbReference type="ChEBI" id="CHEBI:90866"/>
        <dbReference type="ChEBI" id="CHEBI:90867"/>
    </reaction>
    <physiologicalReaction direction="left-to-right" evidence="11">
        <dbReference type="Rhea" id="RHEA:48953"/>
    </physiologicalReaction>
</comment>
<evidence type="ECO:0000256" key="18">
    <source>
        <dbReference type="ARBA" id="ARBA00048739"/>
    </source>
</evidence>
<evidence type="ECO:0000256" key="19">
    <source>
        <dbReference type="ARBA" id="ARBA00048921"/>
    </source>
</evidence>
<dbReference type="Gene3D" id="3.40.50.720">
    <property type="entry name" value="NAD(P)-binding Rossmann-like Domain"/>
    <property type="match status" value="1"/>
</dbReference>
<sequence>MKISGRVAFVTGGASGIGRGICETLLQFDAKVAVIDINDERGREVEKTLGEKYGTGSITFIRCDVSVESSLKEAFSSVLSLWGCIDIVCNNAAVLDEDNWNKTLNTNLGGVIHGTLLALDNMKSGSVIINTSSTAGLVPWKLAPVYCATKHGVIAFTRSIANAAIRDTGIRVNCICPGRTDTEMDFPRHRLTKQEIEAQDSLPKQPVVDVAKGVVELIEDDSKIGEVLVICVTDGTKYKKFVDKIVFYMTSRRPCWGVGHSCWIDSLFLDI</sequence>
<evidence type="ECO:0000256" key="22">
    <source>
        <dbReference type="RuleBase" id="RU000363"/>
    </source>
</evidence>
<dbReference type="InterPro" id="IPR036291">
    <property type="entry name" value="NAD(P)-bd_dom_sf"/>
</dbReference>
<comment type="catalytic activity">
    <reaction evidence="15">
        <text>resolvin D2 + NAD(+) = 7-oxoresolvin D2 + NADH + H(+)</text>
        <dbReference type="Rhea" id="RHEA:53584"/>
        <dbReference type="ChEBI" id="CHEBI:15378"/>
        <dbReference type="ChEBI" id="CHEBI:57540"/>
        <dbReference type="ChEBI" id="CHEBI:57945"/>
        <dbReference type="ChEBI" id="CHEBI:133367"/>
        <dbReference type="ChEBI" id="CHEBI:137497"/>
    </reaction>
    <physiologicalReaction direction="left-to-right" evidence="15">
        <dbReference type="Rhea" id="RHEA:53585"/>
    </physiologicalReaction>
</comment>
<dbReference type="GO" id="GO:0005737">
    <property type="term" value="C:cytoplasm"/>
    <property type="evidence" value="ECO:0007669"/>
    <property type="project" value="TreeGrafter"/>
</dbReference>
<evidence type="ECO:0000256" key="12">
    <source>
        <dbReference type="ARBA" id="ARBA00048140"/>
    </source>
</evidence>
<dbReference type="Proteomes" id="UP001159428">
    <property type="component" value="Unassembled WGS sequence"/>
</dbReference>
<comment type="catalytic activity">
    <reaction evidence="17">
        <text>prostaglandin A1 + NAD(+) = 15-oxo-prostaglandin A1 + NADH + H(+)</text>
        <dbReference type="Rhea" id="RHEA:41263"/>
        <dbReference type="ChEBI" id="CHEBI:15378"/>
        <dbReference type="ChEBI" id="CHEBI:57398"/>
        <dbReference type="ChEBI" id="CHEBI:57540"/>
        <dbReference type="ChEBI" id="CHEBI:57945"/>
        <dbReference type="ChEBI" id="CHEBI:85072"/>
    </reaction>
    <physiologicalReaction direction="left-to-right" evidence="17">
        <dbReference type="Rhea" id="RHEA:41264"/>
    </physiologicalReaction>
</comment>
<comment type="catalytic activity">
    <reaction evidence="10">
        <text>resolvin D1 + NAD(+) = 8-oxoresolvin D1 + NADH + H(+)</text>
        <dbReference type="Rhea" id="RHEA:50124"/>
        <dbReference type="ChEBI" id="CHEBI:15378"/>
        <dbReference type="ChEBI" id="CHEBI:57540"/>
        <dbReference type="ChEBI" id="CHEBI:57945"/>
        <dbReference type="ChEBI" id="CHEBI:132079"/>
        <dbReference type="ChEBI" id="CHEBI:132080"/>
    </reaction>
    <physiologicalReaction direction="left-to-right" evidence="10">
        <dbReference type="Rhea" id="RHEA:50125"/>
    </physiologicalReaction>
</comment>
<reference evidence="23 24" key="1">
    <citation type="submission" date="2022-05" db="EMBL/GenBank/DDBJ databases">
        <authorList>
            <consortium name="Genoscope - CEA"/>
            <person name="William W."/>
        </authorList>
    </citation>
    <scope>NUCLEOTIDE SEQUENCE [LARGE SCALE GENOMIC DNA]</scope>
</reference>
<comment type="catalytic activity">
    <reaction evidence="19">
        <text>resolvin D2 + NAD(+) = 16-oxoresolvin D2 + NADH + H(+)</text>
        <dbReference type="Rhea" id="RHEA:53588"/>
        <dbReference type="ChEBI" id="CHEBI:15378"/>
        <dbReference type="ChEBI" id="CHEBI:57540"/>
        <dbReference type="ChEBI" id="CHEBI:57945"/>
        <dbReference type="ChEBI" id="CHEBI:133367"/>
        <dbReference type="ChEBI" id="CHEBI:137498"/>
    </reaction>
    <physiologicalReaction direction="left-to-right" evidence="19">
        <dbReference type="Rhea" id="RHEA:53589"/>
    </physiologicalReaction>
</comment>
<organism evidence="23 24">
    <name type="scientific">Pocillopora meandrina</name>
    <dbReference type="NCBI Taxonomy" id="46732"/>
    <lineage>
        <taxon>Eukaryota</taxon>
        <taxon>Metazoa</taxon>
        <taxon>Cnidaria</taxon>
        <taxon>Anthozoa</taxon>
        <taxon>Hexacorallia</taxon>
        <taxon>Scleractinia</taxon>
        <taxon>Astrocoeniina</taxon>
        <taxon>Pocilloporidae</taxon>
        <taxon>Pocillopora</taxon>
    </lineage>
</organism>
<evidence type="ECO:0000256" key="10">
    <source>
        <dbReference type="ARBA" id="ARBA00047672"/>
    </source>
</evidence>
<evidence type="ECO:0000256" key="8">
    <source>
        <dbReference type="ARBA" id="ARBA00045705"/>
    </source>
</evidence>
<evidence type="ECO:0000256" key="4">
    <source>
        <dbReference type="ARBA" id="ARBA00039060"/>
    </source>
</evidence>
<dbReference type="EMBL" id="CALNXJ010000006">
    <property type="protein sequence ID" value="CAH3041345.1"/>
    <property type="molecule type" value="Genomic_DNA"/>
</dbReference>
<accession>A0AAU9W1H9</accession>
<evidence type="ECO:0000256" key="20">
    <source>
        <dbReference type="ARBA" id="ARBA00049151"/>
    </source>
</evidence>
<dbReference type="PANTHER" id="PTHR44229">
    <property type="entry name" value="15-HYDROXYPROSTAGLANDIN DEHYDROGENASE [NAD(+)]"/>
    <property type="match status" value="1"/>
</dbReference>
<evidence type="ECO:0000313" key="24">
    <source>
        <dbReference type="Proteomes" id="UP001159428"/>
    </source>
</evidence>
<comment type="catalytic activity">
    <reaction evidence="21">
        <text>resolvin E1 + NAD(+) = 18-oxo-resolvin E1 + NADH + H(+)</text>
        <dbReference type="Rhea" id="RHEA:49244"/>
        <dbReference type="ChEBI" id="CHEBI:15378"/>
        <dbReference type="ChEBI" id="CHEBI:57540"/>
        <dbReference type="ChEBI" id="CHEBI:57945"/>
        <dbReference type="ChEBI" id="CHEBI:91000"/>
        <dbReference type="ChEBI" id="CHEBI:91001"/>
    </reaction>
    <physiologicalReaction direction="left-to-right" evidence="21">
        <dbReference type="Rhea" id="RHEA:49245"/>
    </physiologicalReaction>
</comment>
<dbReference type="GO" id="GO:0016404">
    <property type="term" value="F:15-hydroxyprostaglandin dehydrogenase (NAD+) activity"/>
    <property type="evidence" value="ECO:0007669"/>
    <property type="project" value="UniProtKB-EC"/>
</dbReference>
<dbReference type="SUPFAM" id="SSF51735">
    <property type="entry name" value="NAD(P)-binding Rossmann-fold domains"/>
    <property type="match status" value="1"/>
</dbReference>
<dbReference type="PROSITE" id="PS00061">
    <property type="entry name" value="ADH_SHORT"/>
    <property type="match status" value="1"/>
</dbReference>
<evidence type="ECO:0000313" key="23">
    <source>
        <dbReference type="EMBL" id="CAH3041345.1"/>
    </source>
</evidence>
<evidence type="ECO:0000256" key="13">
    <source>
        <dbReference type="ARBA" id="ARBA00048144"/>
    </source>
</evidence>
<evidence type="ECO:0000256" key="7">
    <source>
        <dbReference type="ARBA" id="ARBA00042026"/>
    </source>
</evidence>
<comment type="function">
    <text evidence="8">Catalyzes the NAD-dependent dehydrogenation (oxidation) of a broad array of hydroxylated polyunsaturated fatty acids (mainly eicosanoids and docosanoids, including prostaglandins, lipoxins and resolvins), yielding their corresponding keto (oxo) metabolites. Decreases the levels of the pro-proliferative prostaglandins such as prostaglandin E2 (whose activity is increased in cancer because of an increase in the expression of cyclooxygenase 2) and generates oxo-fatty acid products that can profoundly influence cell function by abrogating pro-inflammatory cytokine expression. Converts resolvins E1, D1 and D2 to their oxo products, which represents a mode of resolvin inactivation. Resolvin E1 plays important roles during the resolution phase of acute inflammation, while resolvins D1 and D2 have a unique role in obesity-induced adipose inflammation.</text>
</comment>
<keyword evidence="2" id="KW-0560">Oxidoreductase</keyword>
<evidence type="ECO:0000256" key="5">
    <source>
        <dbReference type="ARBA" id="ARBA00040276"/>
    </source>
</evidence>
<dbReference type="EC" id="1.1.1.141" evidence="3"/>
<evidence type="ECO:0000256" key="9">
    <source>
        <dbReference type="ARBA" id="ARBA00047325"/>
    </source>
</evidence>
<comment type="catalytic activity">
    <reaction evidence="13">
        <text>(11R)-hydroxy-(5Z,8Z,12E,14Z)-eicosatetraenoate + NAD(+) = 11-oxo-(5Z,8Z,12E,14Z)-eicosatetraenoate + NADH + H(+)</text>
        <dbReference type="Rhea" id="RHEA:48640"/>
        <dbReference type="ChEBI" id="CHEBI:15378"/>
        <dbReference type="ChEBI" id="CHEBI:57540"/>
        <dbReference type="ChEBI" id="CHEBI:57945"/>
        <dbReference type="ChEBI" id="CHEBI:78836"/>
        <dbReference type="ChEBI" id="CHEBI:90697"/>
    </reaction>
    <physiologicalReaction direction="left-to-right" evidence="13">
        <dbReference type="Rhea" id="RHEA:48641"/>
    </physiologicalReaction>
</comment>
<dbReference type="PANTHER" id="PTHR44229:SF4">
    <property type="entry name" value="15-HYDROXYPROSTAGLANDIN DEHYDROGENASE [NAD(+)]"/>
    <property type="match status" value="1"/>
</dbReference>
<dbReference type="InterPro" id="IPR002347">
    <property type="entry name" value="SDR_fam"/>
</dbReference>
<dbReference type="CDD" id="cd05323">
    <property type="entry name" value="ADH_SDR_c_like"/>
    <property type="match status" value="1"/>
</dbReference>
<evidence type="ECO:0000256" key="11">
    <source>
        <dbReference type="ARBA" id="ARBA00048008"/>
    </source>
</evidence>
<comment type="catalytic activity">
    <reaction evidence="18">
        <text>prostaglandin E2 + NAD(+) = 15-oxoprostaglandin E2 + NADH + H(+)</text>
        <dbReference type="Rhea" id="RHEA:11876"/>
        <dbReference type="ChEBI" id="CHEBI:15378"/>
        <dbReference type="ChEBI" id="CHEBI:57400"/>
        <dbReference type="ChEBI" id="CHEBI:57540"/>
        <dbReference type="ChEBI" id="CHEBI:57945"/>
        <dbReference type="ChEBI" id="CHEBI:606564"/>
        <dbReference type="EC" id="1.1.1.141"/>
    </reaction>
    <physiologicalReaction direction="left-to-right" evidence="18">
        <dbReference type="Rhea" id="RHEA:11877"/>
    </physiologicalReaction>
</comment>
<evidence type="ECO:0000256" key="16">
    <source>
        <dbReference type="ARBA" id="ARBA00048535"/>
    </source>
</evidence>
<dbReference type="InterPro" id="IPR020904">
    <property type="entry name" value="Sc_DH/Rdtase_CS"/>
</dbReference>
<gene>
    <name evidence="23" type="ORF">PMEA_00029168</name>
</gene>
<dbReference type="PRINTS" id="PR00081">
    <property type="entry name" value="GDHRDH"/>
</dbReference>
<dbReference type="AlphaFoldDB" id="A0AAU9W1H9"/>
<proteinExistence type="inferred from homology"/>
<dbReference type="FunFam" id="3.40.50.720:FF:000149">
    <property type="entry name" value="15-hydroxyprostaglandin dehydrogenase [NAD(+)]"/>
    <property type="match status" value="1"/>
</dbReference>
<dbReference type="GO" id="GO:0047034">
    <property type="term" value="F:15-hydroxyicosatetraenoate dehydrogenase activity"/>
    <property type="evidence" value="ECO:0007669"/>
    <property type="project" value="UniProtKB-EC"/>
</dbReference>
<evidence type="ECO:0000256" key="17">
    <source>
        <dbReference type="ARBA" id="ARBA00048611"/>
    </source>
</evidence>
<evidence type="ECO:0000256" key="21">
    <source>
        <dbReference type="ARBA" id="ARBA00049188"/>
    </source>
</evidence>
<protein>
    <recommendedName>
        <fullName evidence="5">15-hydroxyprostaglandin dehydrogenase [NAD(+)]</fullName>
        <ecNumber evidence="3">1.1.1.141</ecNumber>
        <ecNumber evidence="4">1.1.1.232</ecNumber>
    </recommendedName>
    <alternativeName>
        <fullName evidence="7">Eicosanoid/docosanoid dehydrogenase [NAD(+)]</fullName>
    </alternativeName>
    <alternativeName>
        <fullName evidence="6">Prostaglandin dehydrogenase 1</fullName>
    </alternativeName>
</protein>
<evidence type="ECO:0000256" key="3">
    <source>
        <dbReference type="ARBA" id="ARBA00038968"/>
    </source>
</evidence>
<keyword evidence="24" id="KW-1185">Reference proteome</keyword>
<comment type="catalytic activity">
    <reaction evidence="12">
        <text>15-oxo-(5S,6R)-dihydroxy-(7E,9E,11Z)-eicosatrienoate + NADH + H(+) = (5S,6R,15S)-trihydroxy-(7E,9E,11Z)-eicosatrienoate + NAD(+)</text>
        <dbReference type="Rhea" id="RHEA:41596"/>
        <dbReference type="ChEBI" id="CHEBI:15378"/>
        <dbReference type="ChEBI" id="CHEBI:57540"/>
        <dbReference type="ChEBI" id="CHEBI:57945"/>
        <dbReference type="ChEBI" id="CHEBI:78325"/>
        <dbReference type="ChEBI" id="CHEBI:78329"/>
    </reaction>
    <physiologicalReaction direction="left-to-right" evidence="12">
        <dbReference type="Rhea" id="RHEA:41597"/>
    </physiologicalReaction>
</comment>
<evidence type="ECO:0000256" key="6">
    <source>
        <dbReference type="ARBA" id="ARBA00041812"/>
    </source>
</evidence>
<dbReference type="PRINTS" id="PR00080">
    <property type="entry name" value="SDRFAMILY"/>
</dbReference>
<comment type="similarity">
    <text evidence="1 22">Belongs to the short-chain dehydrogenases/reductases (SDR) family.</text>
</comment>
<comment type="catalytic activity">
    <reaction evidence="9">
        <text>prostaglandin E1 + NAD(+) = 15-oxoprostaglandin E1 + NADH + H(+)</text>
        <dbReference type="Rhea" id="RHEA:16477"/>
        <dbReference type="ChEBI" id="CHEBI:15378"/>
        <dbReference type="ChEBI" id="CHEBI:57397"/>
        <dbReference type="ChEBI" id="CHEBI:57401"/>
        <dbReference type="ChEBI" id="CHEBI:57540"/>
        <dbReference type="ChEBI" id="CHEBI:57945"/>
    </reaction>
    <physiologicalReaction direction="left-to-right" evidence="9">
        <dbReference type="Rhea" id="RHEA:16478"/>
    </physiologicalReaction>
</comment>
<comment type="catalytic activity">
    <reaction evidence="20">
        <text>(15S)-hydroxy-(5Z,8Z,11Z,13E)-eicosatetraenoate + NAD(+) = 15-oxo-(5Z,8Z,11Z,13E)-eicosatetraenoate + NADH + H(+)</text>
        <dbReference type="Rhea" id="RHEA:23260"/>
        <dbReference type="ChEBI" id="CHEBI:15378"/>
        <dbReference type="ChEBI" id="CHEBI:57409"/>
        <dbReference type="ChEBI" id="CHEBI:57410"/>
        <dbReference type="ChEBI" id="CHEBI:57540"/>
        <dbReference type="ChEBI" id="CHEBI:57945"/>
        <dbReference type="EC" id="1.1.1.232"/>
    </reaction>
    <physiologicalReaction direction="left-to-right" evidence="20">
        <dbReference type="Rhea" id="RHEA:23261"/>
    </physiologicalReaction>
</comment>
<name>A0AAU9W1H9_9CNID</name>
<dbReference type="EC" id="1.1.1.232" evidence="4"/>
<evidence type="ECO:0000256" key="1">
    <source>
        <dbReference type="ARBA" id="ARBA00006484"/>
    </source>
</evidence>
<evidence type="ECO:0000256" key="14">
    <source>
        <dbReference type="ARBA" id="ARBA00048170"/>
    </source>
</evidence>
<evidence type="ECO:0000256" key="15">
    <source>
        <dbReference type="ARBA" id="ARBA00048393"/>
    </source>
</evidence>
<dbReference type="Pfam" id="PF00106">
    <property type="entry name" value="adh_short"/>
    <property type="match status" value="1"/>
</dbReference>
<comment type="catalytic activity">
    <reaction evidence="14">
        <text>resolvin D1 + NAD(+) = 17-oxoresolvin D1 + NADH + H(+)</text>
        <dbReference type="Rhea" id="RHEA:50128"/>
        <dbReference type="ChEBI" id="CHEBI:15378"/>
        <dbReference type="ChEBI" id="CHEBI:57540"/>
        <dbReference type="ChEBI" id="CHEBI:57945"/>
        <dbReference type="ChEBI" id="CHEBI:132079"/>
        <dbReference type="ChEBI" id="CHEBI:132081"/>
    </reaction>
    <physiologicalReaction direction="left-to-right" evidence="14">
        <dbReference type="Rhea" id="RHEA:50129"/>
    </physiologicalReaction>
</comment>
<evidence type="ECO:0000256" key="2">
    <source>
        <dbReference type="ARBA" id="ARBA00023002"/>
    </source>
</evidence>